<dbReference type="PANTHER" id="PTHR12542">
    <property type="entry name" value="EXOCYST COMPLEX PROTEIN EXO70"/>
    <property type="match status" value="1"/>
</dbReference>
<accession>A0AA36DXY2</accession>
<keyword evidence="2" id="KW-1185">Reference proteome</keyword>
<dbReference type="AlphaFoldDB" id="A0AA36DXY2"/>
<protein>
    <submittedName>
        <fullName evidence="1">Uncharacterized protein</fullName>
    </submittedName>
</protein>
<name>A0AA36DXY2_LACSI</name>
<dbReference type="EMBL" id="OX465079">
    <property type="protein sequence ID" value="CAI9274722.1"/>
    <property type="molecule type" value="Genomic_DNA"/>
</dbReference>
<dbReference type="InterPro" id="IPR016159">
    <property type="entry name" value="Cullin_repeat-like_dom_sf"/>
</dbReference>
<organism evidence="1 2">
    <name type="scientific">Lactuca saligna</name>
    <name type="common">Willowleaf lettuce</name>
    <dbReference type="NCBI Taxonomy" id="75948"/>
    <lineage>
        <taxon>Eukaryota</taxon>
        <taxon>Viridiplantae</taxon>
        <taxon>Streptophyta</taxon>
        <taxon>Embryophyta</taxon>
        <taxon>Tracheophyta</taxon>
        <taxon>Spermatophyta</taxon>
        <taxon>Magnoliopsida</taxon>
        <taxon>eudicotyledons</taxon>
        <taxon>Gunneridae</taxon>
        <taxon>Pentapetalae</taxon>
        <taxon>asterids</taxon>
        <taxon>campanulids</taxon>
        <taxon>Asterales</taxon>
        <taxon>Asteraceae</taxon>
        <taxon>Cichorioideae</taxon>
        <taxon>Cichorieae</taxon>
        <taxon>Lactucinae</taxon>
        <taxon>Lactuca</taxon>
    </lineage>
</organism>
<dbReference type="InterPro" id="IPR004140">
    <property type="entry name" value="Exo70"/>
</dbReference>
<dbReference type="PANTHER" id="PTHR12542:SF96">
    <property type="entry name" value="EXOCYST COMPLEX COMPONENT EXO70B1"/>
    <property type="match status" value="1"/>
</dbReference>
<gene>
    <name evidence="1" type="ORF">LSALG_LOCUS14782</name>
</gene>
<dbReference type="SUPFAM" id="SSF74788">
    <property type="entry name" value="Cullin repeat-like"/>
    <property type="match status" value="1"/>
</dbReference>
<sequence length="356" mass="39763">MAYVIDMAYVVDMAYVIGMDYVIDMDYMIDMAYVIDMDRYICSPLTSIDLRSTLPTSDLEFISPHRELCDLIGRGGTEFSDNAVGGGVGGYLDSDDDEDDGFDDVEIPLDHPMSDYNITIKALPSGTISDLHEIAKRMVIAGYRKECSLVYSTCRREFLKESLSRLGFLGLQNSTSDAFANDILKSSDAAVEVLEASNATEKYTGAKSENRVILDDDEVGGLNLNLGGQVYPIIEDDLEIWEGKSGRRRFWDEIWGSQFVYPNYKRRFLVKVLRKSILATQTTGGHVVAVTGDGTNDAPTLHEVRKYLNFSIVQDSNIEVESGEWMYFPALNVGVDKPSTLSFWMDGQTSNLLLRL</sequence>
<evidence type="ECO:0000313" key="2">
    <source>
        <dbReference type="Proteomes" id="UP001177003"/>
    </source>
</evidence>
<proteinExistence type="predicted"/>
<evidence type="ECO:0000313" key="1">
    <source>
        <dbReference type="EMBL" id="CAI9274722.1"/>
    </source>
</evidence>
<dbReference type="GO" id="GO:0006887">
    <property type="term" value="P:exocytosis"/>
    <property type="evidence" value="ECO:0007669"/>
    <property type="project" value="InterPro"/>
</dbReference>
<dbReference type="Proteomes" id="UP001177003">
    <property type="component" value="Chromosome 3"/>
</dbReference>
<dbReference type="Gene3D" id="1.20.1280.170">
    <property type="entry name" value="Exocyst complex component Exo70"/>
    <property type="match status" value="1"/>
</dbReference>
<reference evidence="1" key="1">
    <citation type="submission" date="2023-04" db="EMBL/GenBank/DDBJ databases">
        <authorList>
            <person name="Vijverberg K."/>
            <person name="Xiong W."/>
            <person name="Schranz E."/>
        </authorList>
    </citation>
    <scope>NUCLEOTIDE SEQUENCE</scope>
</reference>
<dbReference type="GO" id="GO:0000145">
    <property type="term" value="C:exocyst"/>
    <property type="evidence" value="ECO:0007669"/>
    <property type="project" value="InterPro"/>
</dbReference>